<organism evidence="2 3">
    <name type="scientific">Morchella conica CCBAS932</name>
    <dbReference type="NCBI Taxonomy" id="1392247"/>
    <lineage>
        <taxon>Eukaryota</taxon>
        <taxon>Fungi</taxon>
        <taxon>Dikarya</taxon>
        <taxon>Ascomycota</taxon>
        <taxon>Pezizomycotina</taxon>
        <taxon>Pezizomycetes</taxon>
        <taxon>Pezizales</taxon>
        <taxon>Morchellaceae</taxon>
        <taxon>Morchella</taxon>
    </lineage>
</organism>
<evidence type="ECO:0000313" key="2">
    <source>
        <dbReference type="EMBL" id="RPB14805.1"/>
    </source>
</evidence>
<feature type="chain" id="PRO_5018033882" description="Ubiquitin 3 binding protein But2 C-terminal domain-containing protein" evidence="1">
    <location>
        <begin position="20"/>
        <end position="252"/>
    </location>
</feature>
<protein>
    <recommendedName>
        <fullName evidence="4">Ubiquitin 3 binding protein But2 C-terminal domain-containing protein</fullName>
    </recommendedName>
</protein>
<dbReference type="AlphaFoldDB" id="A0A3N4L9W8"/>
<evidence type="ECO:0000256" key="1">
    <source>
        <dbReference type="SAM" id="SignalP"/>
    </source>
</evidence>
<evidence type="ECO:0000313" key="3">
    <source>
        <dbReference type="Proteomes" id="UP000277580"/>
    </source>
</evidence>
<reference evidence="2 3" key="1">
    <citation type="journal article" date="2018" name="Nat. Ecol. Evol.">
        <title>Pezizomycetes genomes reveal the molecular basis of ectomycorrhizal truffle lifestyle.</title>
        <authorList>
            <person name="Murat C."/>
            <person name="Payen T."/>
            <person name="Noel B."/>
            <person name="Kuo A."/>
            <person name="Morin E."/>
            <person name="Chen J."/>
            <person name="Kohler A."/>
            <person name="Krizsan K."/>
            <person name="Balestrini R."/>
            <person name="Da Silva C."/>
            <person name="Montanini B."/>
            <person name="Hainaut M."/>
            <person name="Levati E."/>
            <person name="Barry K.W."/>
            <person name="Belfiori B."/>
            <person name="Cichocki N."/>
            <person name="Clum A."/>
            <person name="Dockter R.B."/>
            <person name="Fauchery L."/>
            <person name="Guy J."/>
            <person name="Iotti M."/>
            <person name="Le Tacon F."/>
            <person name="Lindquist E.A."/>
            <person name="Lipzen A."/>
            <person name="Malagnac F."/>
            <person name="Mello A."/>
            <person name="Molinier V."/>
            <person name="Miyauchi S."/>
            <person name="Poulain J."/>
            <person name="Riccioni C."/>
            <person name="Rubini A."/>
            <person name="Sitrit Y."/>
            <person name="Splivallo R."/>
            <person name="Traeger S."/>
            <person name="Wang M."/>
            <person name="Zifcakova L."/>
            <person name="Wipf D."/>
            <person name="Zambonelli A."/>
            <person name="Paolocci F."/>
            <person name="Nowrousian M."/>
            <person name="Ottonello S."/>
            <person name="Baldrian P."/>
            <person name="Spatafora J.W."/>
            <person name="Henrissat B."/>
            <person name="Nagy L.G."/>
            <person name="Aury J.M."/>
            <person name="Wincker P."/>
            <person name="Grigoriev I.V."/>
            <person name="Bonfante P."/>
            <person name="Martin F.M."/>
        </authorList>
    </citation>
    <scope>NUCLEOTIDE SEQUENCE [LARGE SCALE GENOMIC DNA]</scope>
    <source>
        <strain evidence="2 3">CCBAS932</strain>
    </source>
</reference>
<dbReference type="Proteomes" id="UP000277580">
    <property type="component" value="Unassembled WGS sequence"/>
</dbReference>
<accession>A0A3N4L9W8</accession>
<dbReference type="InParanoid" id="A0A3N4L9W8"/>
<sequence length="252" mass="26617">MKSFIAITLLSLAATLSSAAPTPVCSPQSTATVVKTVTVDGPSPTPVSDAATPFATPTGPPVTPPLPLQGYQLPVMLPNGVTALGAYLQVSVEAAQPDTTIFETKQIGPDTYMAFEFNSTHAGKKCRFHFAFSAGDGTNGYGSQDVYALISGEVTDKTTYNNKPVSGATRIASFLPGPKDDQQERLQLGDASNGDSLLLTAEKTDFDCPTKPTGYEVRGAGTIKSSANWSWNHGLIIEVLDESKPWADGEKW</sequence>
<gene>
    <name evidence="2" type="ORF">P167DRAFT_572090</name>
</gene>
<proteinExistence type="predicted"/>
<dbReference type="OrthoDB" id="5334561at2759"/>
<name>A0A3N4L9W8_9PEZI</name>
<feature type="signal peptide" evidence="1">
    <location>
        <begin position="1"/>
        <end position="19"/>
    </location>
</feature>
<dbReference type="EMBL" id="ML119116">
    <property type="protein sequence ID" value="RPB14805.1"/>
    <property type="molecule type" value="Genomic_DNA"/>
</dbReference>
<keyword evidence="3" id="KW-1185">Reference proteome</keyword>
<evidence type="ECO:0008006" key="4">
    <source>
        <dbReference type="Google" id="ProtNLM"/>
    </source>
</evidence>
<keyword evidence="1" id="KW-0732">Signal</keyword>